<dbReference type="PROSITE" id="PS50928">
    <property type="entry name" value="ABC_TM1"/>
    <property type="match status" value="1"/>
</dbReference>
<dbReference type="Proteomes" id="UP001290861">
    <property type="component" value="Unassembled WGS sequence"/>
</dbReference>
<dbReference type="InterPro" id="IPR000515">
    <property type="entry name" value="MetI-like"/>
</dbReference>
<name>A0ABU5MT77_9BACT</name>
<protein>
    <submittedName>
        <fullName evidence="9">ABC transporter permease</fullName>
    </submittedName>
</protein>
<keyword evidence="10" id="KW-1185">Reference proteome</keyword>
<gene>
    <name evidence="9" type="ORF">P9H32_02145</name>
</gene>
<feature type="transmembrane region" description="Helical" evidence="7">
    <location>
        <begin position="219"/>
        <end position="242"/>
    </location>
</feature>
<dbReference type="PANTHER" id="PTHR30465">
    <property type="entry name" value="INNER MEMBRANE ABC TRANSPORTER"/>
    <property type="match status" value="1"/>
</dbReference>
<evidence type="ECO:0000256" key="4">
    <source>
        <dbReference type="ARBA" id="ARBA00022692"/>
    </source>
</evidence>
<keyword evidence="5 7" id="KW-1133">Transmembrane helix</keyword>
<dbReference type="Pfam" id="PF19300">
    <property type="entry name" value="BPD_transp_1_N"/>
    <property type="match status" value="1"/>
</dbReference>
<comment type="caution">
    <text evidence="9">The sequence shown here is derived from an EMBL/GenBank/DDBJ whole genome shotgun (WGS) entry which is preliminary data.</text>
</comment>
<dbReference type="Gene3D" id="1.10.3720.10">
    <property type="entry name" value="MetI-like"/>
    <property type="match status" value="1"/>
</dbReference>
<feature type="transmembrane region" description="Helical" evidence="7">
    <location>
        <begin position="249"/>
        <end position="271"/>
    </location>
</feature>
<sequence>MFKYILKRVLQMIPTVIGVILLTFILFNVVGGDLAAIALGKKVSLQTLESFDEQRGLNKPLFFGTRAKTRAYEDQDLSEGAGRWRSWSNAVYSAESGIVTLQPGAAVDPIAFELDADEDYVWTIRYRGEGVLAGRKLASNDWKKENVRFSGGEDGGFQTLEKPLEFRVLKLRKINRNPFDSQLTFYIRQLLRGDLGFSEGFKQPVAKLLRDGVLPSLSLTIPIFIIGIVVSISLSLVCAYFRDTFIDRFLVIFSVALMSINYLVFIVAGQYFFAYKLGWFPVWGYESARYLFLPVLIGVISGLGSNIRFYRTIMLDEMYKDYVRTAFAKGVSKPRVLFVHVLKNAMIPIITNVVIAIPFLYTGSLLLESFFGIPGLGYLSINAILSADIDVVRAIVLIGALLFVVSNLLTDICYAAADPRVKLK</sequence>
<evidence type="ECO:0000256" key="2">
    <source>
        <dbReference type="ARBA" id="ARBA00022448"/>
    </source>
</evidence>
<dbReference type="RefSeq" id="WP_322607214.1">
    <property type="nucleotide sequence ID" value="NZ_JARVCO010000002.1"/>
</dbReference>
<evidence type="ECO:0000313" key="9">
    <source>
        <dbReference type="EMBL" id="MDZ8117413.1"/>
    </source>
</evidence>
<comment type="similarity">
    <text evidence="7">Belongs to the binding-protein-dependent transport system permease family.</text>
</comment>
<organism evidence="9 10">
    <name type="scientific">Pontiella agarivorans</name>
    <dbReference type="NCBI Taxonomy" id="3038953"/>
    <lineage>
        <taxon>Bacteria</taxon>
        <taxon>Pseudomonadati</taxon>
        <taxon>Kiritimatiellota</taxon>
        <taxon>Kiritimatiellia</taxon>
        <taxon>Kiritimatiellales</taxon>
        <taxon>Pontiellaceae</taxon>
        <taxon>Pontiella</taxon>
    </lineage>
</organism>
<evidence type="ECO:0000313" key="10">
    <source>
        <dbReference type="Proteomes" id="UP001290861"/>
    </source>
</evidence>
<evidence type="ECO:0000256" key="5">
    <source>
        <dbReference type="ARBA" id="ARBA00022989"/>
    </source>
</evidence>
<keyword evidence="2 7" id="KW-0813">Transport</keyword>
<accession>A0ABU5MT77</accession>
<dbReference type="CDD" id="cd06261">
    <property type="entry name" value="TM_PBP2"/>
    <property type="match status" value="1"/>
</dbReference>
<feature type="transmembrane region" description="Helical" evidence="7">
    <location>
        <begin position="394"/>
        <end position="417"/>
    </location>
</feature>
<evidence type="ECO:0000256" key="6">
    <source>
        <dbReference type="ARBA" id="ARBA00023136"/>
    </source>
</evidence>
<proteinExistence type="inferred from homology"/>
<feature type="transmembrane region" description="Helical" evidence="7">
    <location>
        <begin position="291"/>
        <end position="310"/>
    </location>
</feature>
<evidence type="ECO:0000256" key="7">
    <source>
        <dbReference type="RuleBase" id="RU363032"/>
    </source>
</evidence>
<reference evidence="9 10" key="1">
    <citation type="journal article" date="2024" name="Appl. Environ. Microbiol.">
        <title>Pontiella agarivorans sp. nov., a novel marine anaerobic bacterium capable of degrading macroalgal polysaccharides and fixing nitrogen.</title>
        <authorList>
            <person name="Liu N."/>
            <person name="Kivenson V."/>
            <person name="Peng X."/>
            <person name="Cui Z."/>
            <person name="Lankiewicz T.S."/>
            <person name="Gosselin K.M."/>
            <person name="English C.J."/>
            <person name="Blair E.M."/>
            <person name="O'Malley M.A."/>
            <person name="Valentine D.L."/>
        </authorList>
    </citation>
    <scope>NUCLEOTIDE SEQUENCE [LARGE SCALE GENOMIC DNA]</scope>
    <source>
        <strain evidence="9 10">NLcol2</strain>
    </source>
</reference>
<evidence type="ECO:0000256" key="3">
    <source>
        <dbReference type="ARBA" id="ARBA00022475"/>
    </source>
</evidence>
<evidence type="ECO:0000256" key="1">
    <source>
        <dbReference type="ARBA" id="ARBA00004651"/>
    </source>
</evidence>
<comment type="subcellular location">
    <subcellularLocation>
        <location evidence="1 7">Cell membrane</location>
        <topology evidence="1 7">Multi-pass membrane protein</topology>
    </subcellularLocation>
</comment>
<keyword evidence="4 7" id="KW-0812">Transmembrane</keyword>
<evidence type="ECO:0000259" key="8">
    <source>
        <dbReference type="PROSITE" id="PS50928"/>
    </source>
</evidence>
<dbReference type="InterPro" id="IPR045621">
    <property type="entry name" value="BPD_transp_1_N"/>
</dbReference>
<feature type="domain" description="ABC transmembrane type-1" evidence="8">
    <location>
        <begin position="213"/>
        <end position="410"/>
    </location>
</feature>
<keyword evidence="3" id="KW-1003">Cell membrane</keyword>
<dbReference type="EMBL" id="JARVCO010000002">
    <property type="protein sequence ID" value="MDZ8117413.1"/>
    <property type="molecule type" value="Genomic_DNA"/>
</dbReference>
<keyword evidence="6 7" id="KW-0472">Membrane</keyword>
<dbReference type="Pfam" id="PF00528">
    <property type="entry name" value="BPD_transp_1"/>
    <property type="match status" value="1"/>
</dbReference>
<dbReference type="SUPFAM" id="SSF161098">
    <property type="entry name" value="MetI-like"/>
    <property type="match status" value="1"/>
</dbReference>
<dbReference type="InterPro" id="IPR035906">
    <property type="entry name" value="MetI-like_sf"/>
</dbReference>
<dbReference type="PANTHER" id="PTHR30465:SF0">
    <property type="entry name" value="OLIGOPEPTIDE TRANSPORT SYSTEM PERMEASE PROTEIN APPB"/>
    <property type="match status" value="1"/>
</dbReference>